<feature type="region of interest" description="Disordered" evidence="1">
    <location>
        <begin position="1"/>
        <end position="81"/>
    </location>
</feature>
<proteinExistence type="predicted"/>
<reference evidence="2 3" key="1">
    <citation type="journal article" date="2018" name="New Phytol.">
        <title>Phylogenomics of Endogonaceae and evolution of mycorrhizas within Mucoromycota.</title>
        <authorList>
            <person name="Chang Y."/>
            <person name="Desiro A."/>
            <person name="Na H."/>
            <person name="Sandor L."/>
            <person name="Lipzen A."/>
            <person name="Clum A."/>
            <person name="Barry K."/>
            <person name="Grigoriev I.V."/>
            <person name="Martin F.M."/>
            <person name="Stajich J.E."/>
            <person name="Smith M.E."/>
            <person name="Bonito G."/>
            <person name="Spatafora J.W."/>
        </authorList>
    </citation>
    <scope>NUCLEOTIDE SEQUENCE [LARGE SCALE GENOMIC DNA]</scope>
    <source>
        <strain evidence="2 3">AD002</strain>
    </source>
</reference>
<comment type="caution">
    <text evidence="2">The sequence shown here is derived from an EMBL/GenBank/DDBJ whole genome shotgun (WGS) entry which is preliminary data.</text>
</comment>
<name>A0A433Q6F4_9FUNG</name>
<feature type="compositionally biased region" description="Low complexity" evidence="1">
    <location>
        <begin position="7"/>
        <end position="22"/>
    </location>
</feature>
<accession>A0A433Q6F4</accession>
<dbReference type="AlphaFoldDB" id="A0A433Q6F4"/>
<dbReference type="Proteomes" id="UP000274822">
    <property type="component" value="Unassembled WGS sequence"/>
</dbReference>
<dbReference type="EMBL" id="RBNJ01013227">
    <property type="protein sequence ID" value="RUS25355.1"/>
    <property type="molecule type" value="Genomic_DNA"/>
</dbReference>
<keyword evidence="3" id="KW-1185">Reference proteome</keyword>
<feature type="compositionally biased region" description="Low complexity" evidence="1">
    <location>
        <begin position="33"/>
        <end position="47"/>
    </location>
</feature>
<organism evidence="2 3">
    <name type="scientific">Jimgerdemannia flammicorona</name>
    <dbReference type="NCBI Taxonomy" id="994334"/>
    <lineage>
        <taxon>Eukaryota</taxon>
        <taxon>Fungi</taxon>
        <taxon>Fungi incertae sedis</taxon>
        <taxon>Mucoromycota</taxon>
        <taxon>Mucoromycotina</taxon>
        <taxon>Endogonomycetes</taxon>
        <taxon>Endogonales</taxon>
        <taxon>Endogonaceae</taxon>
        <taxon>Jimgerdemannia</taxon>
    </lineage>
</organism>
<protein>
    <submittedName>
        <fullName evidence="2">Uncharacterized protein</fullName>
    </submittedName>
</protein>
<sequence>KKDKHPSTPNTPSTQATTQTTPHFVSESHPRCAAPTPTKSTASAPAARVPSMSRPTDTSIPFVPRSALAPAVNAPETAEGT</sequence>
<evidence type="ECO:0000313" key="2">
    <source>
        <dbReference type="EMBL" id="RUS25355.1"/>
    </source>
</evidence>
<gene>
    <name evidence="2" type="ORF">BC938DRAFT_472290</name>
</gene>
<evidence type="ECO:0000256" key="1">
    <source>
        <dbReference type="SAM" id="MobiDB-lite"/>
    </source>
</evidence>
<evidence type="ECO:0000313" key="3">
    <source>
        <dbReference type="Proteomes" id="UP000274822"/>
    </source>
</evidence>
<feature type="non-terminal residue" evidence="2">
    <location>
        <position position="1"/>
    </location>
</feature>